<evidence type="ECO:0000259" key="2">
    <source>
        <dbReference type="Pfam" id="PF08044"/>
    </source>
</evidence>
<dbReference type="RefSeq" id="WP_051715609.1">
    <property type="nucleotide sequence ID" value="NZ_JBEXYG010000018.1"/>
</dbReference>
<keyword evidence="4" id="KW-1185">Reference proteome</keyword>
<evidence type="ECO:0000256" key="1">
    <source>
        <dbReference type="SAM" id="Phobius"/>
    </source>
</evidence>
<protein>
    <submittedName>
        <fullName evidence="3">DUF1707 domain-containing protein</fullName>
    </submittedName>
</protein>
<dbReference type="GeneID" id="96248543"/>
<keyword evidence="1" id="KW-1133">Transmembrane helix</keyword>
<dbReference type="Proteomes" id="UP001550628">
    <property type="component" value="Unassembled WGS sequence"/>
</dbReference>
<dbReference type="InterPro" id="IPR012551">
    <property type="entry name" value="DUF1707_SHOCT-like"/>
</dbReference>
<feature type="transmembrane region" description="Helical" evidence="1">
    <location>
        <begin position="98"/>
        <end position="118"/>
    </location>
</feature>
<evidence type="ECO:0000313" key="3">
    <source>
        <dbReference type="EMBL" id="MEU1956675.1"/>
    </source>
</evidence>
<evidence type="ECO:0000313" key="4">
    <source>
        <dbReference type="Proteomes" id="UP001550628"/>
    </source>
</evidence>
<organism evidence="3 4">
    <name type="scientific">Nocardia rhamnosiphila</name>
    <dbReference type="NCBI Taxonomy" id="426716"/>
    <lineage>
        <taxon>Bacteria</taxon>
        <taxon>Bacillati</taxon>
        <taxon>Actinomycetota</taxon>
        <taxon>Actinomycetes</taxon>
        <taxon>Mycobacteriales</taxon>
        <taxon>Nocardiaceae</taxon>
        <taxon>Nocardia</taxon>
    </lineage>
</organism>
<feature type="transmembrane region" description="Helical" evidence="1">
    <location>
        <begin position="74"/>
        <end position="92"/>
    </location>
</feature>
<accession>A0ABV2X0L1</accession>
<dbReference type="Pfam" id="PF08044">
    <property type="entry name" value="DUF1707"/>
    <property type="match status" value="1"/>
</dbReference>
<keyword evidence="1" id="KW-0812">Transmembrane</keyword>
<name>A0ABV2X0L1_9NOCA</name>
<sequence length="127" mass="13384">MSELPGARITVEQRDRALRELAEHLGSGLLTLTEYEERTAAVTAARTTPELAALFTDLPAPPATPGSNETADPALGFAVLAGGSAVFALVLALVYGGWLWLLLLVIVLVSAPLLPAVIRRRRIAGQS</sequence>
<feature type="domain" description="DUF1707" evidence="2">
    <location>
        <begin position="8"/>
        <end position="59"/>
    </location>
</feature>
<keyword evidence="1" id="KW-0472">Membrane</keyword>
<reference evidence="3 4" key="1">
    <citation type="submission" date="2024-06" db="EMBL/GenBank/DDBJ databases">
        <title>The Natural Products Discovery Center: Release of the First 8490 Sequenced Strains for Exploring Actinobacteria Biosynthetic Diversity.</title>
        <authorList>
            <person name="Kalkreuter E."/>
            <person name="Kautsar S.A."/>
            <person name="Yang D."/>
            <person name="Bader C.D."/>
            <person name="Teijaro C.N."/>
            <person name="Fluegel L."/>
            <person name="Davis C.M."/>
            <person name="Simpson J.R."/>
            <person name="Lauterbach L."/>
            <person name="Steele A.D."/>
            <person name="Gui C."/>
            <person name="Meng S."/>
            <person name="Li G."/>
            <person name="Viehrig K."/>
            <person name="Ye F."/>
            <person name="Su P."/>
            <person name="Kiefer A.F."/>
            <person name="Nichols A."/>
            <person name="Cepeda A.J."/>
            <person name="Yan W."/>
            <person name="Fan B."/>
            <person name="Jiang Y."/>
            <person name="Adhikari A."/>
            <person name="Zheng C.-J."/>
            <person name="Schuster L."/>
            <person name="Cowan T.M."/>
            <person name="Smanski M.J."/>
            <person name="Chevrette M.G."/>
            <person name="De Carvalho L.P.S."/>
            <person name="Shen B."/>
        </authorList>
    </citation>
    <scope>NUCLEOTIDE SEQUENCE [LARGE SCALE GENOMIC DNA]</scope>
    <source>
        <strain evidence="3 4">NPDC019708</strain>
    </source>
</reference>
<gene>
    <name evidence="3" type="ORF">ABZ510_33090</name>
</gene>
<comment type="caution">
    <text evidence="3">The sequence shown here is derived from an EMBL/GenBank/DDBJ whole genome shotgun (WGS) entry which is preliminary data.</text>
</comment>
<proteinExistence type="predicted"/>
<dbReference type="EMBL" id="JBEYBF010000042">
    <property type="protein sequence ID" value="MEU1956675.1"/>
    <property type="molecule type" value="Genomic_DNA"/>
</dbReference>